<keyword evidence="10" id="KW-1185">Reference proteome</keyword>
<evidence type="ECO:0000259" key="8">
    <source>
        <dbReference type="PROSITE" id="PS51194"/>
    </source>
</evidence>
<dbReference type="GO" id="GO:0005737">
    <property type="term" value="C:cytoplasm"/>
    <property type="evidence" value="ECO:0007669"/>
    <property type="project" value="TreeGrafter"/>
</dbReference>
<keyword evidence="2" id="KW-0238">DNA-binding</keyword>
<evidence type="ECO:0000256" key="5">
    <source>
        <dbReference type="ARBA" id="ARBA00034617"/>
    </source>
</evidence>
<evidence type="ECO:0000256" key="3">
    <source>
        <dbReference type="ARBA" id="ARBA00023235"/>
    </source>
</evidence>
<comment type="similarity">
    <text evidence="1">Belongs to the helicase family. RecQ subfamily.</text>
</comment>
<dbReference type="PROSITE" id="PS51192">
    <property type="entry name" value="HELICASE_ATP_BIND_1"/>
    <property type="match status" value="1"/>
</dbReference>
<dbReference type="Proteomes" id="UP000054270">
    <property type="component" value="Unassembled WGS sequence"/>
</dbReference>
<dbReference type="GO" id="GO:0000724">
    <property type="term" value="P:double-strand break repair via homologous recombination"/>
    <property type="evidence" value="ECO:0007669"/>
    <property type="project" value="TreeGrafter"/>
</dbReference>
<dbReference type="EMBL" id="KN817643">
    <property type="protein sequence ID" value="KJA15503.1"/>
    <property type="molecule type" value="Genomic_DNA"/>
</dbReference>
<protein>
    <recommendedName>
        <fullName evidence="6">DNA 3'-5' helicase</fullName>
        <ecNumber evidence="6">5.6.2.4</ecNumber>
    </recommendedName>
</protein>
<dbReference type="SMART" id="SM00490">
    <property type="entry name" value="HELICc"/>
    <property type="match status" value="1"/>
</dbReference>
<dbReference type="InterPro" id="IPR014001">
    <property type="entry name" value="Helicase_ATP-bd"/>
</dbReference>
<dbReference type="PANTHER" id="PTHR13710">
    <property type="entry name" value="DNA HELICASE RECQ FAMILY MEMBER"/>
    <property type="match status" value="1"/>
</dbReference>
<name>A0A0D2LX91_HYPSF</name>
<dbReference type="GO" id="GO:0043138">
    <property type="term" value="F:3'-5' DNA helicase activity"/>
    <property type="evidence" value="ECO:0007669"/>
    <property type="project" value="UniProtKB-EC"/>
</dbReference>
<feature type="domain" description="Helicase C-terminal" evidence="8">
    <location>
        <begin position="124"/>
        <end position="284"/>
    </location>
</feature>
<keyword evidence="3" id="KW-0413">Isomerase</keyword>
<reference evidence="10" key="1">
    <citation type="submission" date="2014-04" db="EMBL/GenBank/DDBJ databases">
        <title>Evolutionary Origins and Diversification of the Mycorrhizal Mutualists.</title>
        <authorList>
            <consortium name="DOE Joint Genome Institute"/>
            <consortium name="Mycorrhizal Genomics Consortium"/>
            <person name="Kohler A."/>
            <person name="Kuo A."/>
            <person name="Nagy L.G."/>
            <person name="Floudas D."/>
            <person name="Copeland A."/>
            <person name="Barry K.W."/>
            <person name="Cichocki N."/>
            <person name="Veneault-Fourrey C."/>
            <person name="LaButti K."/>
            <person name="Lindquist E.A."/>
            <person name="Lipzen A."/>
            <person name="Lundell T."/>
            <person name="Morin E."/>
            <person name="Murat C."/>
            <person name="Riley R."/>
            <person name="Ohm R."/>
            <person name="Sun H."/>
            <person name="Tunlid A."/>
            <person name="Henrissat B."/>
            <person name="Grigoriev I.V."/>
            <person name="Hibbett D.S."/>
            <person name="Martin F."/>
        </authorList>
    </citation>
    <scope>NUCLEOTIDE SEQUENCE [LARGE SCALE GENOMIC DNA]</scope>
    <source>
        <strain evidence="10">FD-334 SS-4</strain>
    </source>
</reference>
<evidence type="ECO:0000259" key="7">
    <source>
        <dbReference type="PROSITE" id="PS51192"/>
    </source>
</evidence>
<dbReference type="OMA" id="NITHEVR"/>
<dbReference type="InterPro" id="IPR001650">
    <property type="entry name" value="Helicase_C-like"/>
</dbReference>
<evidence type="ECO:0000256" key="2">
    <source>
        <dbReference type="ARBA" id="ARBA00023125"/>
    </source>
</evidence>
<dbReference type="PANTHER" id="PTHR13710:SF153">
    <property type="entry name" value="RECQ-LIKE DNA HELICASE BLM"/>
    <property type="match status" value="1"/>
</dbReference>
<dbReference type="PROSITE" id="PS51194">
    <property type="entry name" value="HELICASE_CTER"/>
    <property type="match status" value="1"/>
</dbReference>
<dbReference type="SUPFAM" id="SSF52540">
    <property type="entry name" value="P-loop containing nucleoside triphosphate hydrolases"/>
    <property type="match status" value="1"/>
</dbReference>
<dbReference type="Pfam" id="PF00271">
    <property type="entry name" value="Helicase_C"/>
    <property type="match status" value="1"/>
</dbReference>
<evidence type="ECO:0000256" key="4">
    <source>
        <dbReference type="ARBA" id="ARBA00023242"/>
    </source>
</evidence>
<gene>
    <name evidence="9" type="ORF">HYPSUDRAFT_149055</name>
</gene>
<dbReference type="AlphaFoldDB" id="A0A0D2LX91"/>
<feature type="domain" description="Helicase ATP-binding" evidence="7">
    <location>
        <begin position="1"/>
        <end position="83"/>
    </location>
</feature>
<dbReference type="OrthoDB" id="5409596at2759"/>
<proteinExistence type="inferred from homology"/>
<organism evidence="9 10">
    <name type="scientific">Hypholoma sublateritium (strain FD-334 SS-4)</name>
    <dbReference type="NCBI Taxonomy" id="945553"/>
    <lineage>
        <taxon>Eukaryota</taxon>
        <taxon>Fungi</taxon>
        <taxon>Dikarya</taxon>
        <taxon>Basidiomycota</taxon>
        <taxon>Agaricomycotina</taxon>
        <taxon>Agaricomycetes</taxon>
        <taxon>Agaricomycetidae</taxon>
        <taxon>Agaricales</taxon>
        <taxon>Agaricineae</taxon>
        <taxon>Strophariaceae</taxon>
        <taxon>Hypholoma</taxon>
    </lineage>
</organism>
<dbReference type="GO" id="GO:0003677">
    <property type="term" value="F:DNA binding"/>
    <property type="evidence" value="ECO:0007669"/>
    <property type="project" value="UniProtKB-KW"/>
</dbReference>
<dbReference type="InterPro" id="IPR027417">
    <property type="entry name" value="P-loop_NTPase"/>
</dbReference>
<dbReference type="GO" id="GO:0009378">
    <property type="term" value="F:four-way junction helicase activity"/>
    <property type="evidence" value="ECO:0007669"/>
    <property type="project" value="TreeGrafter"/>
</dbReference>
<keyword evidence="4" id="KW-0539">Nucleus</keyword>
<evidence type="ECO:0000256" key="1">
    <source>
        <dbReference type="ARBA" id="ARBA00005446"/>
    </source>
</evidence>
<comment type="catalytic activity">
    <reaction evidence="5">
        <text>Couples ATP hydrolysis with the unwinding of duplex DNA by translocating in the 3'-5' direction.</text>
        <dbReference type="EC" id="5.6.2.4"/>
    </reaction>
</comment>
<dbReference type="EC" id="5.6.2.4" evidence="6"/>
<dbReference type="GO" id="GO:0005634">
    <property type="term" value="C:nucleus"/>
    <property type="evidence" value="ECO:0007669"/>
    <property type="project" value="TreeGrafter"/>
</dbReference>
<evidence type="ECO:0000313" key="10">
    <source>
        <dbReference type="Proteomes" id="UP000054270"/>
    </source>
</evidence>
<dbReference type="Gene3D" id="3.40.50.300">
    <property type="entry name" value="P-loop containing nucleotide triphosphate hydrolases"/>
    <property type="match status" value="2"/>
</dbReference>
<accession>A0A0D2LX91</accession>
<dbReference type="STRING" id="945553.A0A0D2LX91"/>
<dbReference type="GO" id="GO:0005694">
    <property type="term" value="C:chromosome"/>
    <property type="evidence" value="ECO:0007669"/>
    <property type="project" value="TreeGrafter"/>
</dbReference>
<evidence type="ECO:0000313" key="9">
    <source>
        <dbReference type="EMBL" id="KJA15503.1"/>
    </source>
</evidence>
<evidence type="ECO:0000256" key="6">
    <source>
        <dbReference type="ARBA" id="ARBA00034808"/>
    </source>
</evidence>
<sequence>MALGENFCKLWQDSSFRSKVQAIVVDEAHCIVEWGDKFRKEYSGLAKLQDYIGQEIPILACTATCSSKTFEVIWSSLAFGFRPFWGLDVGVDRKNLSFIVHVLENTANPVLDALNILPAPIPEDINIPNTVLPKSLFYFETINQCNSAMETLRKILPAHYRDSVQMFTSIASEDAKAQIWDNFRTGSIRILCATDAAGMGCNVPDVAFVVLFSVPRSISTLTQRWGRAGRSRDIEATCILFVQGWAFRPQGVHLKTKKGKEKPLESATFTANRAKIDPPLEKLINLGHDEKLPSGE</sequence>